<organism evidence="3 4">
    <name type="scientific">Streptomyces johnsoniae</name>
    <dbReference type="NCBI Taxonomy" id="3075532"/>
    <lineage>
        <taxon>Bacteria</taxon>
        <taxon>Bacillati</taxon>
        <taxon>Actinomycetota</taxon>
        <taxon>Actinomycetes</taxon>
        <taxon>Kitasatosporales</taxon>
        <taxon>Streptomycetaceae</taxon>
        <taxon>Streptomyces</taxon>
    </lineage>
</organism>
<evidence type="ECO:0000313" key="3">
    <source>
        <dbReference type="EMBL" id="MDT0446289.1"/>
    </source>
</evidence>
<dbReference type="InterPro" id="IPR050631">
    <property type="entry name" value="PheA/TfdB_FAD_monoxygenase"/>
</dbReference>
<sequence>MSPARPAAPELAATVCVVGAGPSGAMLALLLVRAGIDVVLLEKRPDFPRDFRGGTMQPTTLDVLDQLGIAERFHTLPHRKLAGISLVGDGIGVEVADFTGLGLRFPYLAVVPQWDFLHLITAEAARYPGFRLLMATEATGLIRRNGRTAGVRCRTGNGALTVRATLVVAADGRHSVLRRAAGLRPRSLGAPTDVVMFRVSRRATDPDEGLTLRPGNGRVVSLTNRTTYWQVSYETGRGGRGWLRQESAERMRREAGELVPFLKDRTCEIRAEHVRFLEVRPDRLRRWYGPGLLFIGDAAHAMSPVSGSGVNLAVQDAVAAANLLAGPLHVCRRTGRPLPERALASVQRRRRLPTVLTQDFHRLMQRVSTKRALRGERVLAGRHGRAVRRTLPVLRRLMSRVTGVGLRPEHVRIPLTARPADRQRPG</sequence>
<gene>
    <name evidence="3" type="ORF">RM779_27380</name>
</gene>
<dbReference type="InterPro" id="IPR036188">
    <property type="entry name" value="FAD/NAD-bd_sf"/>
</dbReference>
<proteinExistence type="predicted"/>
<dbReference type="PRINTS" id="PR00420">
    <property type="entry name" value="RNGMNOXGNASE"/>
</dbReference>
<dbReference type="Pfam" id="PF01494">
    <property type="entry name" value="FAD_binding_3"/>
    <property type="match status" value="1"/>
</dbReference>
<accession>A0ABU2SBD7</accession>
<keyword evidence="1" id="KW-0560">Oxidoreductase</keyword>
<keyword evidence="4" id="KW-1185">Reference proteome</keyword>
<dbReference type="RefSeq" id="WP_311620446.1">
    <property type="nucleotide sequence ID" value="NZ_JAVREV010000018.1"/>
</dbReference>
<evidence type="ECO:0000259" key="2">
    <source>
        <dbReference type="Pfam" id="PF01494"/>
    </source>
</evidence>
<reference evidence="4" key="1">
    <citation type="submission" date="2023-07" db="EMBL/GenBank/DDBJ databases">
        <title>30 novel species of actinomycetes from the DSMZ collection.</title>
        <authorList>
            <person name="Nouioui I."/>
        </authorList>
    </citation>
    <scope>NUCLEOTIDE SEQUENCE [LARGE SCALE GENOMIC DNA]</scope>
    <source>
        <strain evidence="4">DSM 41886</strain>
    </source>
</reference>
<feature type="domain" description="FAD-binding" evidence="2">
    <location>
        <begin position="13"/>
        <end position="328"/>
    </location>
</feature>
<name>A0ABU2SBD7_9ACTN</name>
<dbReference type="EMBL" id="JAVREV010000018">
    <property type="protein sequence ID" value="MDT0446289.1"/>
    <property type="molecule type" value="Genomic_DNA"/>
</dbReference>
<comment type="caution">
    <text evidence="3">The sequence shown here is derived from an EMBL/GenBank/DDBJ whole genome shotgun (WGS) entry which is preliminary data.</text>
</comment>
<dbReference type="PANTHER" id="PTHR43476:SF5">
    <property type="entry name" value="FAD-DEPENDENT MONOOXYGENASE"/>
    <property type="match status" value="1"/>
</dbReference>
<dbReference type="Gene3D" id="3.50.50.60">
    <property type="entry name" value="FAD/NAD(P)-binding domain"/>
    <property type="match status" value="2"/>
</dbReference>
<dbReference type="InterPro" id="IPR002938">
    <property type="entry name" value="FAD-bd"/>
</dbReference>
<evidence type="ECO:0000313" key="4">
    <source>
        <dbReference type="Proteomes" id="UP001183615"/>
    </source>
</evidence>
<dbReference type="PANTHER" id="PTHR43476">
    <property type="entry name" value="3-(3-HYDROXY-PHENYL)PROPIONATE/3-HYDROXYCINNAMIC ACID HYDROXYLASE"/>
    <property type="match status" value="1"/>
</dbReference>
<dbReference type="Proteomes" id="UP001183615">
    <property type="component" value="Unassembled WGS sequence"/>
</dbReference>
<protein>
    <submittedName>
        <fullName evidence="3">FAD-dependent oxidoreductase</fullName>
    </submittedName>
</protein>
<dbReference type="SUPFAM" id="SSF51905">
    <property type="entry name" value="FAD/NAD(P)-binding domain"/>
    <property type="match status" value="1"/>
</dbReference>
<evidence type="ECO:0000256" key="1">
    <source>
        <dbReference type="ARBA" id="ARBA00023002"/>
    </source>
</evidence>